<dbReference type="PROSITE" id="PS50075">
    <property type="entry name" value="CARRIER"/>
    <property type="match status" value="1"/>
</dbReference>
<dbReference type="SUPFAM" id="SSF47336">
    <property type="entry name" value="ACP-like"/>
    <property type="match status" value="1"/>
</dbReference>
<evidence type="ECO:0000259" key="1">
    <source>
        <dbReference type="PROSITE" id="PS50075"/>
    </source>
</evidence>
<proteinExistence type="predicted"/>
<feature type="domain" description="Carrier" evidence="1">
    <location>
        <begin position="4"/>
        <end position="82"/>
    </location>
</feature>
<evidence type="ECO:0000313" key="2">
    <source>
        <dbReference type="EMBL" id="MEE2039553.1"/>
    </source>
</evidence>
<name>A0ABU7KBE2_9ACTN</name>
<sequence length="93" mass="9933">MTTTIRDRVQDHIVAVHAPDLAGETIPDDYDLVETGVVDSLALLELVEWIQEAFGVSAIDTEVTPADLSSIGAITAFVRDRTPQASEATRPAG</sequence>
<comment type="caution">
    <text evidence="2">The sequence shown here is derived from an EMBL/GenBank/DDBJ whole genome shotgun (WGS) entry which is preliminary data.</text>
</comment>
<reference evidence="2 3" key="1">
    <citation type="submission" date="2023-08" db="EMBL/GenBank/DDBJ databases">
        <authorList>
            <person name="Girao M."/>
            <person name="Carvalho M.F."/>
        </authorList>
    </citation>
    <scope>NUCLEOTIDE SEQUENCE [LARGE SCALE GENOMIC DNA]</scope>
    <source>
        <strain evidence="2 3">CT-R113</strain>
    </source>
</reference>
<dbReference type="Pfam" id="PF00550">
    <property type="entry name" value="PP-binding"/>
    <property type="match status" value="1"/>
</dbReference>
<dbReference type="InterPro" id="IPR036736">
    <property type="entry name" value="ACP-like_sf"/>
</dbReference>
<dbReference type="InterPro" id="IPR009081">
    <property type="entry name" value="PP-bd_ACP"/>
</dbReference>
<dbReference type="EMBL" id="JAUZMY010000020">
    <property type="protein sequence ID" value="MEE2039553.1"/>
    <property type="molecule type" value="Genomic_DNA"/>
</dbReference>
<dbReference type="RefSeq" id="WP_330093322.1">
    <property type="nucleotide sequence ID" value="NZ_JAUZMY010000020.1"/>
</dbReference>
<dbReference type="Proteomes" id="UP001356095">
    <property type="component" value="Unassembled WGS sequence"/>
</dbReference>
<protein>
    <submittedName>
        <fullName evidence="2">Acyl carrier protein</fullName>
    </submittedName>
</protein>
<evidence type="ECO:0000313" key="3">
    <source>
        <dbReference type="Proteomes" id="UP001356095"/>
    </source>
</evidence>
<gene>
    <name evidence="2" type="ORF">Q8791_20230</name>
</gene>
<organism evidence="2 3">
    <name type="scientific">Nocardiopsis codii</name>
    <dbReference type="NCBI Taxonomy" id="3065942"/>
    <lineage>
        <taxon>Bacteria</taxon>
        <taxon>Bacillati</taxon>
        <taxon>Actinomycetota</taxon>
        <taxon>Actinomycetes</taxon>
        <taxon>Streptosporangiales</taxon>
        <taxon>Nocardiopsidaceae</taxon>
        <taxon>Nocardiopsis</taxon>
    </lineage>
</organism>
<dbReference type="Gene3D" id="1.10.1200.10">
    <property type="entry name" value="ACP-like"/>
    <property type="match status" value="1"/>
</dbReference>
<accession>A0ABU7KBE2</accession>
<keyword evidence="3" id="KW-1185">Reference proteome</keyword>